<sequence length="424" mass="45608">MHFSNTSISLFILSMLDTFAGAKCSPGADCHEPSTYDGFDGGSGKDPGSGYSSNYGGAFGALKQPYYPPAADCEDYMIPIDIEYDNLVFNATKWEDNYGLIDFLTEATARAGAGYPSPVEQKHTKGSFEIAASFCSPKKKTSKAKNVIIATHGIGPARAHWNSPFKPEDYNFVQWAIGQGYSVFFYDRLGCGASQKVTGYEASIFTAIAILKELAGVVKAGKYTGSIGKPHKTAVMGFSFGSYTTHGAVATMPDIADAVVLTAIGFNETGLNANGLVRSFEPRIANVQNSALYGDLDNGYLTWVDKFGLIWNYFKKPNYEPSAADFVESSKAPFGIVEFLSFLGGPTDAQNYTGPVLAITGELDYIVCDGSCDGIFEEPAKTYYKNAKFTPYLQPGTSHHLNFATNATGAFKVITDFLASSGLN</sequence>
<feature type="chain" id="PRO_5040383741" evidence="1">
    <location>
        <begin position="23"/>
        <end position="424"/>
    </location>
</feature>
<dbReference type="Gene3D" id="3.40.50.1820">
    <property type="entry name" value="alpha/beta hydrolase"/>
    <property type="match status" value="1"/>
</dbReference>
<dbReference type="EMBL" id="ML978127">
    <property type="protein sequence ID" value="KAF2098390.1"/>
    <property type="molecule type" value="Genomic_DNA"/>
</dbReference>
<evidence type="ECO:0000256" key="1">
    <source>
        <dbReference type="SAM" id="SignalP"/>
    </source>
</evidence>
<dbReference type="AlphaFoldDB" id="A0A9P4IB82"/>
<feature type="domain" description="AB hydrolase-1" evidence="2">
    <location>
        <begin position="151"/>
        <end position="402"/>
    </location>
</feature>
<keyword evidence="1" id="KW-0732">Signal</keyword>
<gene>
    <name evidence="3" type="ORF">NA57DRAFT_57544</name>
</gene>
<proteinExistence type="predicted"/>
<comment type="caution">
    <text evidence="3">The sequence shown here is derived from an EMBL/GenBank/DDBJ whole genome shotgun (WGS) entry which is preliminary data.</text>
</comment>
<name>A0A9P4IB82_9PEZI</name>
<evidence type="ECO:0000313" key="3">
    <source>
        <dbReference type="EMBL" id="KAF2098390.1"/>
    </source>
</evidence>
<accession>A0A9P4IB82</accession>
<dbReference type="SUPFAM" id="SSF53474">
    <property type="entry name" value="alpha/beta-Hydrolases"/>
    <property type="match status" value="1"/>
</dbReference>
<organism evidence="3 4">
    <name type="scientific">Rhizodiscina lignyota</name>
    <dbReference type="NCBI Taxonomy" id="1504668"/>
    <lineage>
        <taxon>Eukaryota</taxon>
        <taxon>Fungi</taxon>
        <taxon>Dikarya</taxon>
        <taxon>Ascomycota</taxon>
        <taxon>Pezizomycotina</taxon>
        <taxon>Dothideomycetes</taxon>
        <taxon>Pleosporomycetidae</taxon>
        <taxon>Aulographales</taxon>
        <taxon>Rhizodiscinaceae</taxon>
        <taxon>Rhizodiscina</taxon>
    </lineage>
</organism>
<dbReference type="Proteomes" id="UP000799772">
    <property type="component" value="Unassembled WGS sequence"/>
</dbReference>
<dbReference type="InterPro" id="IPR000073">
    <property type="entry name" value="AB_hydrolase_1"/>
</dbReference>
<evidence type="ECO:0000313" key="4">
    <source>
        <dbReference type="Proteomes" id="UP000799772"/>
    </source>
</evidence>
<dbReference type="OrthoDB" id="190201at2759"/>
<reference evidence="3" key="1">
    <citation type="journal article" date="2020" name="Stud. Mycol.">
        <title>101 Dothideomycetes genomes: a test case for predicting lifestyles and emergence of pathogens.</title>
        <authorList>
            <person name="Haridas S."/>
            <person name="Albert R."/>
            <person name="Binder M."/>
            <person name="Bloem J."/>
            <person name="Labutti K."/>
            <person name="Salamov A."/>
            <person name="Andreopoulos B."/>
            <person name="Baker S."/>
            <person name="Barry K."/>
            <person name="Bills G."/>
            <person name="Bluhm B."/>
            <person name="Cannon C."/>
            <person name="Castanera R."/>
            <person name="Culley D."/>
            <person name="Daum C."/>
            <person name="Ezra D."/>
            <person name="Gonzalez J."/>
            <person name="Henrissat B."/>
            <person name="Kuo A."/>
            <person name="Liang C."/>
            <person name="Lipzen A."/>
            <person name="Lutzoni F."/>
            <person name="Magnuson J."/>
            <person name="Mondo S."/>
            <person name="Nolan M."/>
            <person name="Ohm R."/>
            <person name="Pangilinan J."/>
            <person name="Park H.-J."/>
            <person name="Ramirez L."/>
            <person name="Alfaro M."/>
            <person name="Sun H."/>
            <person name="Tritt A."/>
            <person name="Yoshinaga Y."/>
            <person name="Zwiers L.-H."/>
            <person name="Turgeon B."/>
            <person name="Goodwin S."/>
            <person name="Spatafora J."/>
            <person name="Crous P."/>
            <person name="Grigoriev I."/>
        </authorList>
    </citation>
    <scope>NUCLEOTIDE SEQUENCE</scope>
    <source>
        <strain evidence="3">CBS 133067</strain>
    </source>
</reference>
<dbReference type="Pfam" id="PF12697">
    <property type="entry name" value="Abhydrolase_6"/>
    <property type="match status" value="1"/>
</dbReference>
<keyword evidence="4" id="KW-1185">Reference proteome</keyword>
<feature type="signal peptide" evidence="1">
    <location>
        <begin position="1"/>
        <end position="22"/>
    </location>
</feature>
<protein>
    <submittedName>
        <fullName evidence="3">Alpha/beta-hydrolase</fullName>
    </submittedName>
</protein>
<evidence type="ECO:0000259" key="2">
    <source>
        <dbReference type="Pfam" id="PF12697"/>
    </source>
</evidence>
<dbReference type="InterPro" id="IPR029058">
    <property type="entry name" value="AB_hydrolase_fold"/>
</dbReference>